<feature type="transmembrane region" description="Helical" evidence="2">
    <location>
        <begin position="141"/>
        <end position="166"/>
    </location>
</feature>
<feature type="region of interest" description="Disordered" evidence="1">
    <location>
        <begin position="247"/>
        <end position="271"/>
    </location>
</feature>
<reference evidence="3 4" key="1">
    <citation type="submission" date="2019-05" db="EMBL/GenBank/DDBJ databases">
        <title>The Complete Genome Sequence of the n-alkane-degrading Desulfoglaeba alkanexedens ALDC reveals multiple alkylsuccinate synthase gene clusters.</title>
        <authorList>
            <person name="Callaghan A.V."/>
            <person name="Davidova I.A."/>
            <person name="Duncan K.E."/>
            <person name="Morris B."/>
            <person name="McInerney M.J."/>
        </authorList>
    </citation>
    <scope>NUCLEOTIDE SEQUENCE [LARGE SCALE GENOMIC DNA]</scope>
    <source>
        <strain evidence="3 4">ALDC</strain>
    </source>
</reference>
<dbReference type="AlphaFoldDB" id="A0A4P8L3N2"/>
<feature type="transmembrane region" description="Helical" evidence="2">
    <location>
        <begin position="31"/>
        <end position="50"/>
    </location>
</feature>
<organism evidence="3 4">
    <name type="scientific">Desulfoglaeba alkanexedens ALDC</name>
    <dbReference type="NCBI Taxonomy" id="980445"/>
    <lineage>
        <taxon>Bacteria</taxon>
        <taxon>Pseudomonadati</taxon>
        <taxon>Thermodesulfobacteriota</taxon>
        <taxon>Syntrophobacteria</taxon>
        <taxon>Syntrophobacterales</taxon>
        <taxon>Syntrophobacteraceae</taxon>
        <taxon>Desulfoglaeba</taxon>
    </lineage>
</organism>
<evidence type="ECO:0000256" key="2">
    <source>
        <dbReference type="SAM" id="Phobius"/>
    </source>
</evidence>
<dbReference type="Proteomes" id="UP000298602">
    <property type="component" value="Chromosome"/>
</dbReference>
<keyword evidence="2" id="KW-0472">Membrane</keyword>
<feature type="compositionally biased region" description="Polar residues" evidence="1">
    <location>
        <begin position="262"/>
        <end position="271"/>
    </location>
</feature>
<sequence length="271" mass="30103">MDDTSKATKANGHGLSALFDDSERRDLFKKYLLFLVWLEVLIFVGCWFYQLGTDGYDRFGPVDIPFPWKTYFLIAFLAPVGVTFLLGTIIVGFNNYLGSASPQEDAGAQRQEPAPYDERTGKIYRLAALVQWVQRLPYLGLLLLLAGTIGLIYNLDVVIGLIGTVGETSLRVLLLSAAVVLGLASFFALVLLVLNYKLRKCSMEYRYKSHVAERYGLVILDDNTVINSDGKLLIRGRKWKDAVPLITADSGKNPPPHPRGEQPSQASDINT</sequence>
<dbReference type="OrthoDB" id="5415347at2"/>
<proteinExistence type="predicted"/>
<name>A0A4P8L3N2_9BACT</name>
<evidence type="ECO:0000313" key="3">
    <source>
        <dbReference type="EMBL" id="QCQ22470.1"/>
    </source>
</evidence>
<dbReference type="KEGG" id="dax:FDQ92_10030"/>
<feature type="transmembrane region" description="Helical" evidence="2">
    <location>
        <begin position="70"/>
        <end position="93"/>
    </location>
</feature>
<gene>
    <name evidence="3" type="ORF">FDQ92_10030</name>
</gene>
<keyword evidence="2" id="KW-0812">Transmembrane</keyword>
<keyword evidence="2" id="KW-1133">Transmembrane helix</keyword>
<protein>
    <submittedName>
        <fullName evidence="3">Uncharacterized protein</fullName>
    </submittedName>
</protein>
<feature type="transmembrane region" description="Helical" evidence="2">
    <location>
        <begin position="172"/>
        <end position="196"/>
    </location>
</feature>
<reference evidence="3 4" key="2">
    <citation type="submission" date="2019-05" db="EMBL/GenBank/DDBJ databases">
        <authorList>
            <person name="Suflita J.M."/>
            <person name="Marks C.R."/>
        </authorList>
    </citation>
    <scope>NUCLEOTIDE SEQUENCE [LARGE SCALE GENOMIC DNA]</scope>
    <source>
        <strain evidence="3 4">ALDC</strain>
    </source>
</reference>
<evidence type="ECO:0000256" key="1">
    <source>
        <dbReference type="SAM" id="MobiDB-lite"/>
    </source>
</evidence>
<keyword evidence="4" id="KW-1185">Reference proteome</keyword>
<dbReference type="EMBL" id="CP040098">
    <property type="protein sequence ID" value="QCQ22470.1"/>
    <property type="molecule type" value="Genomic_DNA"/>
</dbReference>
<evidence type="ECO:0000313" key="4">
    <source>
        <dbReference type="Proteomes" id="UP000298602"/>
    </source>
</evidence>
<dbReference type="RefSeq" id="WP_137424658.1">
    <property type="nucleotide sequence ID" value="NZ_CP040098.1"/>
</dbReference>
<accession>A0A4P8L3N2</accession>